<accession>M3CI14</accession>
<dbReference type="AlphaFoldDB" id="M3CI14"/>
<dbReference type="Pfam" id="PF20684">
    <property type="entry name" value="Fung_rhodopsin"/>
    <property type="match status" value="1"/>
</dbReference>
<dbReference type="PANTHER" id="PTHR39614">
    <property type="entry name" value="INTEGRAL MEMBRANE PROTEIN"/>
    <property type="match status" value="1"/>
</dbReference>
<evidence type="ECO:0000313" key="5">
    <source>
        <dbReference type="Proteomes" id="UP000016931"/>
    </source>
</evidence>
<keyword evidence="2" id="KW-0812">Transmembrane</keyword>
<dbReference type="OMA" id="VMSPLVW"/>
<keyword evidence="5" id="KW-1185">Reference proteome</keyword>
<protein>
    <recommendedName>
        <fullName evidence="3">Rhodopsin domain-containing protein</fullName>
    </recommendedName>
</protein>
<dbReference type="EMBL" id="KB456263">
    <property type="protein sequence ID" value="EMF13408.1"/>
    <property type="molecule type" value="Genomic_DNA"/>
</dbReference>
<dbReference type="InterPro" id="IPR049326">
    <property type="entry name" value="Rhodopsin_dom_fungi"/>
</dbReference>
<sequence>MDAHETLYPPLATITPDDHRGVAWVISIICLSHIYLTLALRLSVRWRRFQLDDYALVVACVLVLCQSSLVFGAVGMGMGWSGAAGAGDGRIATTWRLFLASEAFFIIAMFVAKVAVLLTVQSLLARDMIVRFVFRSTLAAFVLLGFSALLVVTVGCGFDNLVSNDGTCDQGHRWIAIATLDAVSELWTFSLFGWVVWSLQMKLKYKITATAMVGLRLFCIAFAGVHAHYMHNYQHASAPSVEIIKPLVWQNLSLTWSLLSAMAVALKPFLKDFHTGMGMDLGYVTESHYGSGGSRKLGKQGYIMQNLSPDRSKDSQAQGEGEGIEGGVW</sequence>
<feature type="transmembrane region" description="Helical" evidence="2">
    <location>
        <begin position="97"/>
        <end position="120"/>
    </location>
</feature>
<name>M3CI14_SPHMS</name>
<dbReference type="GeneID" id="27906031"/>
<dbReference type="Proteomes" id="UP000016931">
    <property type="component" value="Unassembled WGS sequence"/>
</dbReference>
<feature type="region of interest" description="Disordered" evidence="1">
    <location>
        <begin position="307"/>
        <end position="329"/>
    </location>
</feature>
<keyword evidence="2" id="KW-1133">Transmembrane helix</keyword>
<keyword evidence="2" id="KW-0472">Membrane</keyword>
<proteinExistence type="predicted"/>
<dbReference type="RefSeq" id="XP_016761529.1">
    <property type="nucleotide sequence ID" value="XM_016908894.1"/>
</dbReference>
<organism evidence="4 5">
    <name type="scientific">Sphaerulina musiva (strain SO2202)</name>
    <name type="common">Poplar stem canker fungus</name>
    <name type="synonym">Septoria musiva</name>
    <dbReference type="NCBI Taxonomy" id="692275"/>
    <lineage>
        <taxon>Eukaryota</taxon>
        <taxon>Fungi</taxon>
        <taxon>Dikarya</taxon>
        <taxon>Ascomycota</taxon>
        <taxon>Pezizomycotina</taxon>
        <taxon>Dothideomycetes</taxon>
        <taxon>Dothideomycetidae</taxon>
        <taxon>Mycosphaerellales</taxon>
        <taxon>Mycosphaerellaceae</taxon>
        <taxon>Sphaerulina</taxon>
    </lineage>
</organism>
<feature type="transmembrane region" description="Helical" evidence="2">
    <location>
        <begin position="54"/>
        <end position="77"/>
    </location>
</feature>
<feature type="transmembrane region" description="Helical" evidence="2">
    <location>
        <begin position="249"/>
        <end position="270"/>
    </location>
</feature>
<dbReference type="HOGENOM" id="CLU_036632_1_0_1"/>
<evidence type="ECO:0000259" key="3">
    <source>
        <dbReference type="Pfam" id="PF20684"/>
    </source>
</evidence>
<evidence type="ECO:0000256" key="2">
    <source>
        <dbReference type="SAM" id="Phobius"/>
    </source>
</evidence>
<dbReference type="PANTHER" id="PTHR39614:SF2">
    <property type="entry name" value="INTEGRAL MEMBRANE PROTEIN"/>
    <property type="match status" value="1"/>
</dbReference>
<feature type="transmembrane region" description="Helical" evidence="2">
    <location>
        <begin position="209"/>
        <end position="229"/>
    </location>
</feature>
<feature type="compositionally biased region" description="Gly residues" evidence="1">
    <location>
        <begin position="320"/>
        <end position="329"/>
    </location>
</feature>
<feature type="transmembrane region" description="Helical" evidence="2">
    <location>
        <begin position="174"/>
        <end position="197"/>
    </location>
</feature>
<dbReference type="OrthoDB" id="3897607at2759"/>
<gene>
    <name evidence="4" type="ORF">SEPMUDRAFT_43369</name>
</gene>
<feature type="domain" description="Rhodopsin" evidence="3">
    <location>
        <begin position="44"/>
        <end position="271"/>
    </location>
</feature>
<dbReference type="eggNOG" id="ENOG502RKZ1">
    <property type="taxonomic scope" value="Eukaryota"/>
</dbReference>
<evidence type="ECO:0000256" key="1">
    <source>
        <dbReference type="SAM" id="MobiDB-lite"/>
    </source>
</evidence>
<evidence type="ECO:0000313" key="4">
    <source>
        <dbReference type="EMBL" id="EMF13408.1"/>
    </source>
</evidence>
<reference evidence="4 5" key="1">
    <citation type="journal article" date="2012" name="PLoS Pathog.">
        <title>Diverse lifestyles and strategies of plant pathogenesis encoded in the genomes of eighteen Dothideomycetes fungi.</title>
        <authorList>
            <person name="Ohm R.A."/>
            <person name="Feau N."/>
            <person name="Henrissat B."/>
            <person name="Schoch C.L."/>
            <person name="Horwitz B.A."/>
            <person name="Barry K.W."/>
            <person name="Condon B.J."/>
            <person name="Copeland A.C."/>
            <person name="Dhillon B."/>
            <person name="Glaser F."/>
            <person name="Hesse C.N."/>
            <person name="Kosti I."/>
            <person name="LaButti K."/>
            <person name="Lindquist E.A."/>
            <person name="Lucas S."/>
            <person name="Salamov A.A."/>
            <person name="Bradshaw R.E."/>
            <person name="Ciuffetti L."/>
            <person name="Hamelin R.C."/>
            <person name="Kema G.H.J."/>
            <person name="Lawrence C."/>
            <person name="Scott J.A."/>
            <person name="Spatafora J.W."/>
            <person name="Turgeon B.G."/>
            <person name="de Wit P.J.G.M."/>
            <person name="Zhong S."/>
            <person name="Goodwin S.B."/>
            <person name="Grigoriev I.V."/>
        </authorList>
    </citation>
    <scope>NUCLEOTIDE SEQUENCE [LARGE SCALE GENOMIC DNA]</scope>
    <source>
        <strain evidence="4 5">SO2202</strain>
    </source>
</reference>
<feature type="transmembrane region" description="Helical" evidence="2">
    <location>
        <begin position="22"/>
        <end position="42"/>
    </location>
</feature>
<feature type="transmembrane region" description="Helical" evidence="2">
    <location>
        <begin position="132"/>
        <end position="154"/>
    </location>
</feature>